<dbReference type="InterPro" id="IPR029787">
    <property type="entry name" value="Nucleotide_cyclase"/>
</dbReference>
<sequence length="703" mass="80561">MPILTKYALSLFILVLWSAPAAAVLSGPLTLSFEPIQAQRTIIHSDLEEALDLYLNLVDDEEREAELTRILQEVGASEYPSTYMRAQSYQFFEFLRLQELEQAEELLVELLPFAEQHPFADVVIEYYVNWLELRQFQQQTSEMLAIAEQLTMILDQVQNPRIGYYTNIVLLGVFSSNGQYQRALEHGLQSLEWLSLTTDNRRRTRRVALTGQITQVHLQLRNYDLAMDLTVQAIQEAEEGELYGFLPGLYLRKGYIEGVLGQTESSIASHRRAIEWAEQMEWPGVIFTSLNNIASSYIELENYDRAREILLETYELLEAHDALGDDVAIAHVVLFNLGYIAVMTDDFSGIEAIRKHTDALRNLSEPGEFYEHLEFAARAYERAGMYQAQAQTLLEQRNLRDTISQTEREDALRELEVRYQAQDRLQQIELLQQRNDLQEQIIENKQLQQQIFILFGVVVVMGLFLLAFLYRAARRANLRLKVANKQLEFHSRRDPLTALLNRRALQDHMTHRAKNERRHSNPEHPDGLVLLDVDYFKRINDTHGHAAGDTVLKALSERLTNLARSSDLVVRWGGEEFLLYLPGMAEAKLPEFTSRVLQVIGEKPVIHEGKEIPVTATAGFIHLPFAGIDESVLGWERALQIADMALYIGKVHGRNRAYGLRGLNKPYDDIKDQLEHDLNAAIEEGVVDYVLIEGPTQKRDSES</sequence>
<feature type="domain" description="GGDEF" evidence="5">
    <location>
        <begin position="524"/>
        <end position="662"/>
    </location>
</feature>
<dbReference type="Pfam" id="PF00990">
    <property type="entry name" value="GGDEF"/>
    <property type="match status" value="1"/>
</dbReference>
<comment type="catalytic activity">
    <reaction evidence="2">
        <text>2 GTP = 3',3'-c-di-GMP + 2 diphosphate</text>
        <dbReference type="Rhea" id="RHEA:24898"/>
        <dbReference type="ChEBI" id="CHEBI:33019"/>
        <dbReference type="ChEBI" id="CHEBI:37565"/>
        <dbReference type="ChEBI" id="CHEBI:58805"/>
        <dbReference type="EC" id="2.7.7.65"/>
    </reaction>
</comment>
<keyword evidence="4" id="KW-0472">Membrane</keyword>
<protein>
    <recommendedName>
        <fullName evidence="1">diguanylate cyclase</fullName>
        <ecNumber evidence="1">2.7.7.65</ecNumber>
    </recommendedName>
</protein>
<name>A0A432VV77_9GAMM</name>
<feature type="coiled-coil region" evidence="3">
    <location>
        <begin position="428"/>
        <end position="493"/>
    </location>
</feature>
<gene>
    <name evidence="6" type="ORF">CWE06_06590</name>
</gene>
<dbReference type="SMART" id="SM00267">
    <property type="entry name" value="GGDEF"/>
    <property type="match status" value="1"/>
</dbReference>
<dbReference type="Gene3D" id="1.25.40.10">
    <property type="entry name" value="Tetratricopeptide repeat domain"/>
    <property type="match status" value="1"/>
</dbReference>
<keyword evidence="4" id="KW-1133">Transmembrane helix</keyword>
<evidence type="ECO:0000256" key="3">
    <source>
        <dbReference type="SAM" id="Coils"/>
    </source>
</evidence>
<comment type="caution">
    <text evidence="6">The sequence shown here is derived from an EMBL/GenBank/DDBJ whole genome shotgun (WGS) entry which is preliminary data.</text>
</comment>
<dbReference type="RefSeq" id="WP_126792391.1">
    <property type="nucleotide sequence ID" value="NZ_PIPI01000003.1"/>
</dbReference>
<dbReference type="SUPFAM" id="SSF48452">
    <property type="entry name" value="TPR-like"/>
    <property type="match status" value="1"/>
</dbReference>
<dbReference type="AlphaFoldDB" id="A0A432VV77"/>
<dbReference type="CDD" id="cd01949">
    <property type="entry name" value="GGDEF"/>
    <property type="match status" value="1"/>
</dbReference>
<dbReference type="EMBL" id="PIPI01000003">
    <property type="protein sequence ID" value="RUO20288.1"/>
    <property type="molecule type" value="Genomic_DNA"/>
</dbReference>
<evidence type="ECO:0000259" key="5">
    <source>
        <dbReference type="PROSITE" id="PS50887"/>
    </source>
</evidence>
<evidence type="ECO:0000313" key="6">
    <source>
        <dbReference type="EMBL" id="RUO20288.1"/>
    </source>
</evidence>
<dbReference type="InterPro" id="IPR043128">
    <property type="entry name" value="Rev_trsase/Diguanyl_cyclase"/>
</dbReference>
<proteinExistence type="predicted"/>
<evidence type="ECO:0000313" key="7">
    <source>
        <dbReference type="Proteomes" id="UP000288212"/>
    </source>
</evidence>
<dbReference type="NCBIfam" id="TIGR00254">
    <property type="entry name" value="GGDEF"/>
    <property type="match status" value="1"/>
</dbReference>
<dbReference type="SUPFAM" id="SSF55073">
    <property type="entry name" value="Nucleotide cyclase"/>
    <property type="match status" value="1"/>
</dbReference>
<keyword evidence="4" id="KW-0812">Transmembrane</keyword>
<keyword evidence="3" id="KW-0175">Coiled coil</keyword>
<keyword evidence="7" id="KW-1185">Reference proteome</keyword>
<reference evidence="6 7" key="1">
    <citation type="journal article" date="2011" name="Front. Microbiol.">
        <title>Genomic signatures of strain selection and enhancement in Bacillus atrophaeus var. globigii, a historical biowarfare simulant.</title>
        <authorList>
            <person name="Gibbons H.S."/>
            <person name="Broomall S.M."/>
            <person name="McNew L.A."/>
            <person name="Daligault H."/>
            <person name="Chapman C."/>
            <person name="Bruce D."/>
            <person name="Karavis M."/>
            <person name="Krepps M."/>
            <person name="McGregor P.A."/>
            <person name="Hong C."/>
            <person name="Park K.H."/>
            <person name="Akmal A."/>
            <person name="Feldman A."/>
            <person name="Lin J.S."/>
            <person name="Chang W.E."/>
            <person name="Higgs B.W."/>
            <person name="Demirev P."/>
            <person name="Lindquist J."/>
            <person name="Liem A."/>
            <person name="Fochler E."/>
            <person name="Read T.D."/>
            <person name="Tapia R."/>
            <person name="Johnson S."/>
            <person name="Bishop-Lilly K.A."/>
            <person name="Detter C."/>
            <person name="Han C."/>
            <person name="Sozhamannan S."/>
            <person name="Rosenzweig C.N."/>
            <person name="Skowronski E.W."/>
        </authorList>
    </citation>
    <scope>NUCLEOTIDE SEQUENCE [LARGE SCALE GENOMIC DNA]</scope>
    <source>
        <strain evidence="6 7">AK5</strain>
    </source>
</reference>
<dbReference type="InterPro" id="IPR000160">
    <property type="entry name" value="GGDEF_dom"/>
</dbReference>
<dbReference type="InterPro" id="IPR011990">
    <property type="entry name" value="TPR-like_helical_dom_sf"/>
</dbReference>
<dbReference type="Gene3D" id="3.30.70.270">
    <property type="match status" value="1"/>
</dbReference>
<dbReference type="OrthoDB" id="6191081at2"/>
<dbReference type="InterPro" id="IPR050469">
    <property type="entry name" value="Diguanylate_Cyclase"/>
</dbReference>
<evidence type="ECO:0000256" key="1">
    <source>
        <dbReference type="ARBA" id="ARBA00012528"/>
    </source>
</evidence>
<dbReference type="GO" id="GO:0052621">
    <property type="term" value="F:diguanylate cyclase activity"/>
    <property type="evidence" value="ECO:0007669"/>
    <property type="project" value="UniProtKB-EC"/>
</dbReference>
<dbReference type="PANTHER" id="PTHR45138">
    <property type="entry name" value="REGULATORY COMPONENTS OF SENSORY TRANSDUCTION SYSTEM"/>
    <property type="match status" value="1"/>
</dbReference>
<organism evidence="6 7">
    <name type="scientific">Aliidiomarina haloalkalitolerans</name>
    <dbReference type="NCBI Taxonomy" id="859059"/>
    <lineage>
        <taxon>Bacteria</taxon>
        <taxon>Pseudomonadati</taxon>
        <taxon>Pseudomonadota</taxon>
        <taxon>Gammaproteobacteria</taxon>
        <taxon>Alteromonadales</taxon>
        <taxon>Idiomarinaceae</taxon>
        <taxon>Aliidiomarina</taxon>
    </lineage>
</organism>
<dbReference type="PANTHER" id="PTHR45138:SF9">
    <property type="entry name" value="DIGUANYLATE CYCLASE DGCM-RELATED"/>
    <property type="match status" value="1"/>
</dbReference>
<evidence type="ECO:0000256" key="4">
    <source>
        <dbReference type="SAM" id="Phobius"/>
    </source>
</evidence>
<accession>A0A432VV77</accession>
<dbReference type="PROSITE" id="PS50887">
    <property type="entry name" value="GGDEF"/>
    <property type="match status" value="1"/>
</dbReference>
<evidence type="ECO:0000256" key="2">
    <source>
        <dbReference type="ARBA" id="ARBA00034247"/>
    </source>
</evidence>
<dbReference type="EC" id="2.7.7.65" evidence="1"/>
<dbReference type="Proteomes" id="UP000288212">
    <property type="component" value="Unassembled WGS sequence"/>
</dbReference>
<feature type="transmembrane region" description="Helical" evidence="4">
    <location>
        <begin position="451"/>
        <end position="470"/>
    </location>
</feature>